<feature type="transmembrane region" description="Helical" evidence="1">
    <location>
        <begin position="335"/>
        <end position="354"/>
    </location>
</feature>
<reference evidence="2 3" key="1">
    <citation type="submission" date="2020-08" db="EMBL/GenBank/DDBJ databases">
        <title>Genomic Encyclopedia of Type Strains, Phase III (KMG-III): the genomes of soil and plant-associated and newly described type strains.</title>
        <authorList>
            <person name="Whitman W."/>
        </authorList>
    </citation>
    <scope>NUCLEOTIDE SEQUENCE [LARGE SCALE GENOMIC DNA]</scope>
    <source>
        <strain evidence="2 3">CECT 8693</strain>
    </source>
</reference>
<evidence type="ECO:0000313" key="2">
    <source>
        <dbReference type="EMBL" id="MBA9086508.1"/>
    </source>
</evidence>
<feature type="transmembrane region" description="Helical" evidence="1">
    <location>
        <begin position="295"/>
        <end position="314"/>
    </location>
</feature>
<accession>A0A7W3XSF3</accession>
<feature type="transmembrane region" description="Helical" evidence="1">
    <location>
        <begin position="157"/>
        <end position="178"/>
    </location>
</feature>
<protein>
    <submittedName>
        <fullName evidence="2">Uncharacterized protein</fullName>
    </submittedName>
</protein>
<name>A0A7W3XSF3_9BACL</name>
<dbReference type="AlphaFoldDB" id="A0A7W3XSF3"/>
<dbReference type="EMBL" id="JACJIP010000019">
    <property type="protein sequence ID" value="MBA9086508.1"/>
    <property type="molecule type" value="Genomic_DNA"/>
</dbReference>
<feature type="transmembrane region" description="Helical" evidence="1">
    <location>
        <begin position="264"/>
        <end position="283"/>
    </location>
</feature>
<keyword evidence="3" id="KW-1185">Reference proteome</keyword>
<keyword evidence="1" id="KW-0812">Transmembrane</keyword>
<comment type="caution">
    <text evidence="2">The sequence shown here is derived from an EMBL/GenBank/DDBJ whole genome shotgun (WGS) entry which is preliminary data.</text>
</comment>
<keyword evidence="1" id="KW-1133">Transmembrane helix</keyword>
<keyword evidence="1" id="KW-0472">Membrane</keyword>
<evidence type="ECO:0000313" key="3">
    <source>
        <dbReference type="Proteomes" id="UP000567067"/>
    </source>
</evidence>
<evidence type="ECO:0000256" key="1">
    <source>
        <dbReference type="SAM" id="Phobius"/>
    </source>
</evidence>
<feature type="transmembrane region" description="Helical" evidence="1">
    <location>
        <begin position="127"/>
        <end position="145"/>
    </location>
</feature>
<sequence>MFITIILVMFRAEPIASAAIDQTPLPKVNQETVITDPANGNGTVVEDEKDNPWYMPQWVEDLIEKINGLFQNFQDLMSGKLIYEAIQGLIVMMVDDMISPLFGAFSKSYLFTPQLAEIGLVYKGWSLFMYICLASIMLGVLWLASKVIKGKVELKSLLITFLICLPVIYYSLTALNFANIGVNWITQNMLAGTIGTEGISYQGLTGEQILKAMFLGKDGITDPTYEGMTLGNIVIATPGGIFTLLAYIAVIVFPLYLISVIKMLLLICLAIFVPFWINYTAYTGKMETLVGFVNLYLRSLLAGFLCALHFAIFVRIQSDYGVGEGIAAEIGVPPVIFAMLAVIFLFAVLFFLWIRPVWRAVKDPITLSGGKAIEGLGNWGERASLASNRLGKRMGAETLQKRSLNWAEASRKMQSTGKRMQQQQSSLKDRALSKITGGASEAIQNIKYSAPKSLAQESGSVVLFDDSMDLNFDETIVESSSTNLYSELKKSGYSQANLLNVDEGQRRKMTEQLQHLSPEYKDLVEWNEATGELVTIGEAKQGVVGNLKQLGFNVASQVEGMSRDGVFVGLETKKVHKMLDTEKAETAIQKINTDLQTYTKANLPSSTAKSIYSQLQNVKDDLPWVKNLKMIDEDLHIDTQDVDEAKPYIEKMLTSPKDKVRYNMPRSSKFLNDMITDWKYSPNRQDLVKALEVNPDKNVVYVDSAHRQEFTKAVEEYQKDRTPYWRTKDGKTFVIMDGIPIDHGAPPTNGINMGSFEEFQKDMIQHHQEQKLQNEKVTSTTKK</sequence>
<feature type="transmembrane region" description="Helical" evidence="1">
    <location>
        <begin position="233"/>
        <end position="257"/>
    </location>
</feature>
<proteinExistence type="predicted"/>
<organism evidence="2 3">
    <name type="scientific">Fontibacillus solani</name>
    <dbReference type="NCBI Taxonomy" id="1572857"/>
    <lineage>
        <taxon>Bacteria</taxon>
        <taxon>Bacillati</taxon>
        <taxon>Bacillota</taxon>
        <taxon>Bacilli</taxon>
        <taxon>Bacillales</taxon>
        <taxon>Paenibacillaceae</taxon>
        <taxon>Fontibacillus</taxon>
    </lineage>
</organism>
<gene>
    <name evidence="2" type="ORF">FHR92_002986</name>
</gene>
<dbReference type="Proteomes" id="UP000567067">
    <property type="component" value="Unassembled WGS sequence"/>
</dbReference>